<dbReference type="EMBL" id="JANQDX010000004">
    <property type="protein sequence ID" value="KAL0925454.1"/>
    <property type="molecule type" value="Genomic_DNA"/>
</dbReference>
<evidence type="ECO:0000313" key="2">
    <source>
        <dbReference type="EMBL" id="KAL0925454.1"/>
    </source>
</evidence>
<accession>A0ABD0VKF5</accession>
<comment type="caution">
    <text evidence="2">The sequence shown here is derived from an EMBL/GenBank/DDBJ whole genome shotgun (WGS) entry which is preliminary data.</text>
</comment>
<reference evidence="2 3" key="1">
    <citation type="journal article" date="2024" name="Plant Biotechnol. J.">
        <title>Dendrobium thyrsiflorum genome and its molecular insights into genes involved in important horticultural traits.</title>
        <authorList>
            <person name="Chen B."/>
            <person name="Wang J.Y."/>
            <person name="Zheng P.J."/>
            <person name="Li K.L."/>
            <person name="Liang Y.M."/>
            <person name="Chen X.F."/>
            <person name="Zhang C."/>
            <person name="Zhao X."/>
            <person name="He X."/>
            <person name="Zhang G.Q."/>
            <person name="Liu Z.J."/>
            <person name="Xu Q."/>
        </authorList>
    </citation>
    <scope>NUCLEOTIDE SEQUENCE [LARGE SCALE GENOMIC DNA]</scope>
    <source>
        <strain evidence="2">GZMU011</strain>
    </source>
</reference>
<sequence>MKKKSQKPPEIGARKESLPSITIVKNERRQATHGEYRGMTPKPRVQGSTSPGERVKEIWKPKPCNEEAMERRIYLGMTYGTTSQRSTLANKVIRNGSQIEIEELLVSNHEPEIQWRCRSEIRIQEDKEIMDVEVVYMVEQDDDVDDDEDDGPLPRLKRIHQHHFEVGSIASRSGYSSEERGEELEENPFVIDIVTLADMQRQMKQQIQANDKKISQLNNKMIEMMAQMVAIMHRTAVADPISALPINHASNIASINLSNLQMPQVSRVQGTPEGGHEVNNLIRQLTPQNMASTSEPVTVAQLEGIISEKIKAIIATDHAKKLICKGFPDLAEYGQVPYPKGYSILKFNIFSSNSNPKQHLTKFKASYGNIECNDALFFR</sequence>
<proteinExistence type="predicted"/>
<name>A0ABD0VKF5_DENTH</name>
<protein>
    <submittedName>
        <fullName evidence="2">Uncharacterized protein</fullName>
    </submittedName>
</protein>
<evidence type="ECO:0000313" key="3">
    <source>
        <dbReference type="Proteomes" id="UP001552299"/>
    </source>
</evidence>
<organism evidence="2 3">
    <name type="scientific">Dendrobium thyrsiflorum</name>
    <name type="common">Pinecone-like raceme dendrobium</name>
    <name type="synonym">Orchid</name>
    <dbReference type="NCBI Taxonomy" id="117978"/>
    <lineage>
        <taxon>Eukaryota</taxon>
        <taxon>Viridiplantae</taxon>
        <taxon>Streptophyta</taxon>
        <taxon>Embryophyta</taxon>
        <taxon>Tracheophyta</taxon>
        <taxon>Spermatophyta</taxon>
        <taxon>Magnoliopsida</taxon>
        <taxon>Liliopsida</taxon>
        <taxon>Asparagales</taxon>
        <taxon>Orchidaceae</taxon>
        <taxon>Epidendroideae</taxon>
        <taxon>Malaxideae</taxon>
        <taxon>Dendrobiinae</taxon>
        <taxon>Dendrobium</taxon>
    </lineage>
</organism>
<gene>
    <name evidence="2" type="ORF">M5K25_003786</name>
</gene>
<evidence type="ECO:0000256" key="1">
    <source>
        <dbReference type="SAM" id="MobiDB-lite"/>
    </source>
</evidence>
<feature type="region of interest" description="Disordered" evidence="1">
    <location>
        <begin position="1"/>
        <end position="55"/>
    </location>
</feature>
<dbReference type="AlphaFoldDB" id="A0ABD0VKF5"/>
<feature type="compositionally biased region" description="Basic and acidic residues" evidence="1">
    <location>
        <begin position="25"/>
        <end position="36"/>
    </location>
</feature>
<dbReference type="Proteomes" id="UP001552299">
    <property type="component" value="Unassembled WGS sequence"/>
</dbReference>
<keyword evidence="3" id="KW-1185">Reference proteome</keyword>